<evidence type="ECO:0000256" key="1">
    <source>
        <dbReference type="ARBA" id="ARBA00004496"/>
    </source>
</evidence>
<dbReference type="Proteomes" id="UP000694867">
    <property type="component" value="Unplaced"/>
</dbReference>
<dbReference type="Pfam" id="PF01636">
    <property type="entry name" value="APH"/>
    <property type="match status" value="1"/>
</dbReference>
<dbReference type="PANTHER" id="PTHR21064">
    <property type="entry name" value="AMINOGLYCOSIDE PHOSPHOTRANSFERASE DOMAIN-CONTAINING PROTEIN-RELATED"/>
    <property type="match status" value="1"/>
</dbReference>
<organism evidence="11 12">
    <name type="scientific">Galendromus occidentalis</name>
    <name type="common">western predatory mite</name>
    <dbReference type="NCBI Taxonomy" id="34638"/>
    <lineage>
        <taxon>Eukaryota</taxon>
        <taxon>Metazoa</taxon>
        <taxon>Ecdysozoa</taxon>
        <taxon>Arthropoda</taxon>
        <taxon>Chelicerata</taxon>
        <taxon>Arachnida</taxon>
        <taxon>Acari</taxon>
        <taxon>Parasitiformes</taxon>
        <taxon>Mesostigmata</taxon>
        <taxon>Gamasina</taxon>
        <taxon>Phytoseioidea</taxon>
        <taxon>Phytoseiidae</taxon>
        <taxon>Typhlodrominae</taxon>
        <taxon>Galendromus</taxon>
    </lineage>
</organism>
<evidence type="ECO:0000256" key="6">
    <source>
        <dbReference type="ARBA" id="ARBA00036820"/>
    </source>
</evidence>
<dbReference type="InterPro" id="IPR050249">
    <property type="entry name" value="Pseudomonas-type_ThrB"/>
</dbReference>
<comment type="subcellular location">
    <subcellularLocation>
        <location evidence="1">Cytoplasm</location>
    </subcellularLocation>
</comment>
<evidence type="ECO:0000256" key="2">
    <source>
        <dbReference type="ARBA" id="ARBA00006219"/>
    </source>
</evidence>
<evidence type="ECO:0000256" key="3">
    <source>
        <dbReference type="ARBA" id="ARBA00022490"/>
    </source>
</evidence>
<feature type="domain" description="Aminoglycoside phosphotransferase" evidence="10">
    <location>
        <begin position="37"/>
        <end position="258"/>
    </location>
</feature>
<dbReference type="GO" id="GO:0047992">
    <property type="term" value="F:hydroxylysine kinase activity"/>
    <property type="evidence" value="ECO:0007669"/>
    <property type="project" value="UniProtKB-EC"/>
</dbReference>
<evidence type="ECO:0000313" key="12">
    <source>
        <dbReference type="RefSeq" id="XP_018494618.2"/>
    </source>
</evidence>
<dbReference type="EC" id="2.7.1.81" evidence="8"/>
<accession>A0AAJ7L5G2</accession>
<comment type="similarity">
    <text evidence="2">Belongs to the aminoglycoside phosphotransferase family.</text>
</comment>
<dbReference type="GO" id="GO:0005737">
    <property type="term" value="C:cytoplasm"/>
    <property type="evidence" value="ECO:0007669"/>
    <property type="project" value="UniProtKB-SubCell"/>
</dbReference>
<dbReference type="InterPro" id="IPR002575">
    <property type="entry name" value="Aminoglycoside_PTrfase"/>
</dbReference>
<sequence>MPESSKNSAKPQFPESTVGNFLENFGIRSGEIEVIKQLVSYDDQNFYIKLSNGHEHLFKITNSNDSKNVQLITEVTLLMAQLAKSIPCSVPKQILGGGYLSRVHDDRGGTRREFIARLFDFLPGKTLENSATLAQAYQWGELLGRMHVAFLDMDFPSIKSRSFLWDWEHVTDARKFLDVHTDGLNKRSIEEAFDAYDRISVDLKKMKRELLHGDLNERNVLVNSSGEVYAVLDFGDCQGGPFIWDVALVIAYVCLALEDVKRDLLEYTGQALAGYCQHMPQIIQEHGSIRALRTLVCARFAQSLTLGLHSFRTSGDPYVLTSQKNGWPSLHMFQEEPEERFREVWQGAVAPDSVTLK</sequence>
<evidence type="ECO:0000256" key="7">
    <source>
        <dbReference type="ARBA" id="ARBA00037368"/>
    </source>
</evidence>
<evidence type="ECO:0000259" key="10">
    <source>
        <dbReference type="Pfam" id="PF01636"/>
    </source>
</evidence>
<protein>
    <recommendedName>
        <fullName evidence="9">Hydroxylysine kinase</fullName>
        <ecNumber evidence="8">2.7.1.81</ecNumber>
    </recommendedName>
</protein>
<comment type="catalytic activity">
    <reaction evidence="6">
        <text>(5R)-5-hydroxy-L-lysine + GTP = (5R)-5-phosphooxy-L-lysine + GDP + H(+)</text>
        <dbReference type="Rhea" id="RHEA:19049"/>
        <dbReference type="ChEBI" id="CHEBI:15378"/>
        <dbReference type="ChEBI" id="CHEBI:37565"/>
        <dbReference type="ChEBI" id="CHEBI:57882"/>
        <dbReference type="ChEBI" id="CHEBI:58189"/>
        <dbReference type="ChEBI" id="CHEBI:58357"/>
        <dbReference type="EC" id="2.7.1.81"/>
    </reaction>
</comment>
<keyword evidence="4" id="KW-0808">Transferase</keyword>
<evidence type="ECO:0000256" key="5">
    <source>
        <dbReference type="ARBA" id="ARBA00022777"/>
    </source>
</evidence>
<dbReference type="AlphaFoldDB" id="A0AAJ7L5G2"/>
<keyword evidence="11" id="KW-1185">Reference proteome</keyword>
<evidence type="ECO:0000256" key="9">
    <source>
        <dbReference type="ARBA" id="ARBA00040505"/>
    </source>
</evidence>
<reference evidence="12" key="1">
    <citation type="submission" date="2025-08" db="UniProtKB">
        <authorList>
            <consortium name="RefSeq"/>
        </authorList>
    </citation>
    <scope>IDENTIFICATION</scope>
</reference>
<evidence type="ECO:0000256" key="8">
    <source>
        <dbReference type="ARBA" id="ARBA00038873"/>
    </source>
</evidence>
<proteinExistence type="inferred from homology"/>
<dbReference type="InterPro" id="IPR011009">
    <property type="entry name" value="Kinase-like_dom_sf"/>
</dbReference>
<evidence type="ECO:0000256" key="4">
    <source>
        <dbReference type="ARBA" id="ARBA00022679"/>
    </source>
</evidence>
<evidence type="ECO:0000313" key="11">
    <source>
        <dbReference type="Proteomes" id="UP000694867"/>
    </source>
</evidence>
<dbReference type="PANTHER" id="PTHR21064:SF1">
    <property type="entry name" value="HYDROXYLYSINE KINASE"/>
    <property type="match status" value="1"/>
</dbReference>
<dbReference type="RefSeq" id="XP_018494618.2">
    <property type="nucleotide sequence ID" value="XM_018639102.2"/>
</dbReference>
<dbReference type="Gene3D" id="3.90.1200.10">
    <property type="match status" value="1"/>
</dbReference>
<gene>
    <name evidence="12" type="primary">LOC100902016</name>
</gene>
<dbReference type="SUPFAM" id="SSF56112">
    <property type="entry name" value="Protein kinase-like (PK-like)"/>
    <property type="match status" value="1"/>
</dbReference>
<comment type="function">
    <text evidence="7">Catalyzes the GTP-dependent phosphorylation of 5-hydroxy-L-lysine.</text>
</comment>
<keyword evidence="3" id="KW-0963">Cytoplasm</keyword>
<keyword evidence="5 12" id="KW-0418">Kinase</keyword>
<name>A0AAJ7L5G2_9ACAR</name>
<dbReference type="KEGG" id="goe:100902016"/>
<dbReference type="GeneID" id="100902016"/>